<evidence type="ECO:0000256" key="2">
    <source>
        <dbReference type="ARBA" id="ARBA00022603"/>
    </source>
</evidence>
<proteinExistence type="predicted"/>
<dbReference type="GO" id="GO:0009007">
    <property type="term" value="F:site-specific DNA-methyltransferase (adenine-specific) activity"/>
    <property type="evidence" value="ECO:0007669"/>
    <property type="project" value="UniProtKB-EC"/>
</dbReference>
<comment type="catalytic activity">
    <reaction evidence="4">
        <text>a 2'-deoxyadenosine in DNA + S-adenosyl-L-methionine = an N(6)-methyl-2'-deoxyadenosine in DNA + S-adenosyl-L-homocysteine + H(+)</text>
        <dbReference type="Rhea" id="RHEA:15197"/>
        <dbReference type="Rhea" id="RHEA-COMP:12418"/>
        <dbReference type="Rhea" id="RHEA-COMP:12419"/>
        <dbReference type="ChEBI" id="CHEBI:15378"/>
        <dbReference type="ChEBI" id="CHEBI:57856"/>
        <dbReference type="ChEBI" id="CHEBI:59789"/>
        <dbReference type="ChEBI" id="CHEBI:90615"/>
        <dbReference type="ChEBI" id="CHEBI:90616"/>
        <dbReference type="EC" id="2.1.1.72"/>
    </reaction>
</comment>
<dbReference type="GO" id="GO:0032259">
    <property type="term" value="P:methylation"/>
    <property type="evidence" value="ECO:0007669"/>
    <property type="project" value="UniProtKB-KW"/>
</dbReference>
<evidence type="ECO:0000259" key="8">
    <source>
        <dbReference type="Pfam" id="PF20467"/>
    </source>
</evidence>
<evidence type="ECO:0000259" key="9">
    <source>
        <dbReference type="Pfam" id="PF20473"/>
    </source>
</evidence>
<accession>A0A6N3EFP9</accession>
<evidence type="ECO:0000259" key="6">
    <source>
        <dbReference type="Pfam" id="PF20465"/>
    </source>
</evidence>
<evidence type="ECO:0000256" key="1">
    <source>
        <dbReference type="ARBA" id="ARBA00011900"/>
    </source>
</evidence>
<dbReference type="PANTHER" id="PTHR33841:SF1">
    <property type="entry name" value="DNA METHYLTRANSFERASE A"/>
    <property type="match status" value="1"/>
</dbReference>
<dbReference type="InterPro" id="IPR046820">
    <property type="entry name" value="MmeI_TRD"/>
</dbReference>
<dbReference type="Pfam" id="PF20473">
    <property type="entry name" value="MmeI_Mtase"/>
    <property type="match status" value="1"/>
</dbReference>
<dbReference type="Pfam" id="PF20466">
    <property type="entry name" value="MmeI_TRD"/>
    <property type="match status" value="1"/>
</dbReference>
<organism evidence="10">
    <name type="scientific">Clostridium tertium</name>
    <dbReference type="NCBI Taxonomy" id="1559"/>
    <lineage>
        <taxon>Bacteria</taxon>
        <taxon>Bacillati</taxon>
        <taxon>Bacillota</taxon>
        <taxon>Clostridia</taxon>
        <taxon>Eubacteriales</taxon>
        <taxon>Clostridiaceae</taxon>
        <taxon>Clostridium</taxon>
    </lineage>
</organism>
<dbReference type="InterPro" id="IPR046816">
    <property type="entry name" value="MmeI_Mtase"/>
</dbReference>
<dbReference type="EMBL" id="CACRTO010000020">
    <property type="protein sequence ID" value="VYU39850.1"/>
    <property type="molecule type" value="Genomic_DNA"/>
</dbReference>
<reference evidence="10" key="1">
    <citation type="submission" date="2019-11" db="EMBL/GenBank/DDBJ databases">
        <authorList>
            <person name="Feng L."/>
        </authorList>
    </citation>
    <scope>NUCLEOTIDE SEQUENCE</scope>
    <source>
        <strain evidence="10">CTertiumLFYP3</strain>
    </source>
</reference>
<evidence type="ECO:0000259" key="5">
    <source>
        <dbReference type="Pfam" id="PF20464"/>
    </source>
</evidence>
<gene>
    <name evidence="10" type="ORF">CTLFYP3_02291</name>
</gene>
<sequence length="886" mass="102927">MNLIDIEKNINKLAYVIENEFEAIRETFIYELLNCYGVPKASITRLQNGSINISKNAGEILWKKKLFFKECKDEDIYQVFLAVSNDEVILKNEPRFIIVTDYDELIVLDTKVNDTLNININEIHRYYTFFLPWAGMEKASQEFENHADIKAAEKMAKMYDEVRKDNGFTSNNQVHQLNIFWARILFCFFAEDTGLFENKLFTNSIESYTQSDGSDLNVFLEKIFEALNTKNKDNYPEYLKRFPYVGGALFKDKHIKLNFTIKSRKALIESGKLEWSDVNPDIFGAMIQAIVNPDDRSNLGMHYTSVTNILKVIKPLFLDDLENEFEKLKNDSIKLKVLLNRLSKIKIFDPACGSGNFLLIAYRELRELEMKVIQRINEIDPQIYSNATNISLDQFYGIELDDFAHEIAKLSLWLMEQKMEVKFNKKFGVSKNVFPIVEEAKVVNANSLRVEWKNICPINNDCEVYLLGNPPYLGARLQSGEQKNDVNIVFNNLKKSNNLDYIACWIYKASIYIKGYNSKSAFVSTNSICQGEQVEILWPKVFELNVCINFAYTSFKWRNNAKSNAEVICVIIGLQNNNINSNKKIFTNGVIQEVKNINPYLIAGKNIVITKSKKSISGLPPISFGSMPNDGNNLILSTEERNQIISNNPLAKKYIKRLIGAKEITQNQQRWCIWLKDIEDENIIDEIDEFKMRVDNVKEYRLKSTREATRKLAKYPQLFGEIRQPNGNYIAIPGHSSEKREYIPMNLYTKEDIVNNACFAVETDELWVMGVLMSSMHMLWVKTVGGRIKTDYRYSADICYNTFPFPEISQNKKNIIMEYVFNVIEEREKNFEKSLAELYNPEDMPIGLKEAHRNLDLVIERCYRNREFKSDEDRLECLFSLYEEMI</sequence>
<dbReference type="PANTHER" id="PTHR33841">
    <property type="entry name" value="DNA METHYLTRANSFERASE YEEA-RELATED"/>
    <property type="match status" value="1"/>
</dbReference>
<feature type="domain" description="MmeI-like C-terminal" evidence="8">
    <location>
        <begin position="811"/>
        <end position="885"/>
    </location>
</feature>
<evidence type="ECO:0000256" key="4">
    <source>
        <dbReference type="ARBA" id="ARBA00047942"/>
    </source>
</evidence>
<name>A0A6N3EFP9_9CLOT</name>
<dbReference type="Pfam" id="PF20467">
    <property type="entry name" value="MmeI_C"/>
    <property type="match status" value="1"/>
</dbReference>
<dbReference type="RefSeq" id="WP_156626723.1">
    <property type="nucleotide sequence ID" value="NZ_CACRTO010000020.1"/>
</dbReference>
<dbReference type="InterPro" id="IPR046817">
    <property type="entry name" value="MmeI_N"/>
</dbReference>
<keyword evidence="3" id="KW-0808">Transferase</keyword>
<dbReference type="InterPro" id="IPR029063">
    <property type="entry name" value="SAM-dependent_MTases_sf"/>
</dbReference>
<dbReference type="InterPro" id="IPR046819">
    <property type="entry name" value="MmeI_hel"/>
</dbReference>
<dbReference type="EC" id="2.1.1.72" evidence="1"/>
<keyword evidence="2" id="KW-0489">Methyltransferase</keyword>
<dbReference type="SUPFAM" id="SSF53335">
    <property type="entry name" value="S-adenosyl-L-methionine-dependent methyltransferases"/>
    <property type="match status" value="1"/>
</dbReference>
<dbReference type="Pfam" id="PF20464">
    <property type="entry name" value="MmeI_N"/>
    <property type="match status" value="1"/>
</dbReference>
<dbReference type="InterPro" id="IPR046818">
    <property type="entry name" value="MmeI_C"/>
</dbReference>
<evidence type="ECO:0000259" key="7">
    <source>
        <dbReference type="Pfam" id="PF20466"/>
    </source>
</evidence>
<evidence type="ECO:0000313" key="10">
    <source>
        <dbReference type="EMBL" id="VYU39850.1"/>
    </source>
</evidence>
<protein>
    <recommendedName>
        <fullName evidence="1">site-specific DNA-methyltransferase (adenine-specific)</fullName>
        <ecNumber evidence="1">2.1.1.72</ecNumber>
    </recommendedName>
</protein>
<dbReference type="AlphaFoldDB" id="A0A6N3EFP9"/>
<feature type="domain" description="MmeI-like helicase spacer" evidence="6">
    <location>
        <begin position="175"/>
        <end position="250"/>
    </location>
</feature>
<feature type="domain" description="MmeI-like DNA-methyltransferase" evidence="9">
    <location>
        <begin position="326"/>
        <end position="586"/>
    </location>
</feature>
<feature type="domain" description="MmeI-like N-terminal" evidence="5">
    <location>
        <begin position="1"/>
        <end position="164"/>
    </location>
</feature>
<evidence type="ECO:0000256" key="3">
    <source>
        <dbReference type="ARBA" id="ARBA00022679"/>
    </source>
</evidence>
<dbReference type="Gene3D" id="3.40.50.150">
    <property type="entry name" value="Vaccinia Virus protein VP39"/>
    <property type="match status" value="1"/>
</dbReference>
<feature type="domain" description="MmeI-like target recognition" evidence="7">
    <location>
        <begin position="604"/>
        <end position="808"/>
    </location>
</feature>
<dbReference type="InterPro" id="IPR050953">
    <property type="entry name" value="N4_N6_ade-DNA_methylase"/>
</dbReference>
<dbReference type="Pfam" id="PF20465">
    <property type="entry name" value="MmeI_hel"/>
    <property type="match status" value="1"/>
</dbReference>